<name>A0A8S0RRT2_OLEEU</name>
<dbReference type="InterPro" id="IPR000048">
    <property type="entry name" value="IQ_motif_EF-hand-BS"/>
</dbReference>
<gene>
    <name evidence="4" type="ORF">OLEA9_A064369</name>
</gene>
<dbReference type="Proteomes" id="UP000594638">
    <property type="component" value="Unassembled WGS sequence"/>
</dbReference>
<accession>A0A8S0RRT2</accession>
<keyword evidence="5" id="KW-1185">Reference proteome</keyword>
<evidence type="ECO:0000256" key="2">
    <source>
        <dbReference type="ARBA" id="ARBA00024341"/>
    </source>
</evidence>
<dbReference type="PANTHER" id="PTHR32295">
    <property type="entry name" value="IQ-DOMAIN 5-RELATED"/>
    <property type="match status" value="1"/>
</dbReference>
<dbReference type="PANTHER" id="PTHR32295:SF93">
    <property type="entry name" value="PROTEIN IQ-DOMAIN 9"/>
    <property type="match status" value="1"/>
</dbReference>
<reference evidence="4 5" key="1">
    <citation type="submission" date="2019-12" db="EMBL/GenBank/DDBJ databases">
        <authorList>
            <person name="Alioto T."/>
            <person name="Alioto T."/>
            <person name="Gomez Garrido J."/>
        </authorList>
    </citation>
    <scope>NUCLEOTIDE SEQUENCE [LARGE SCALE GENOMIC DNA]</scope>
</reference>
<dbReference type="Pfam" id="PF00612">
    <property type="entry name" value="IQ"/>
    <property type="match status" value="1"/>
</dbReference>
<protein>
    <submittedName>
        <fullName evidence="4">IQ-DOMAIN 1</fullName>
    </submittedName>
</protein>
<keyword evidence="1" id="KW-0112">Calmodulin-binding</keyword>
<evidence type="ECO:0000313" key="4">
    <source>
        <dbReference type="EMBL" id="CAA2982016.1"/>
    </source>
</evidence>
<evidence type="ECO:0000313" key="5">
    <source>
        <dbReference type="Proteomes" id="UP000594638"/>
    </source>
</evidence>
<sequence length="313" mass="35730">MGSGVWFKNLMSKKKVRGDRSQFKLKQRYSTPEMSNGQKEEYGLQSESFILTNSASEENRDGFGMPIEEIAATQIQKAYRAYTARKIFRRLKAAVRLQSLLQCDTVRKQNSTTLGHLHSWTKIQAQIRARRVHMVTEGRLRQKKLENQSKLESKLNDLEVEWSGGSKTMDEALARINQREEAALRRERAMAYAFSHQWRANSNPNFGSGSHDVGKANWDWSWIDRWIAAQPWESRVVPSQSTPKKPNGRQSSKTNRNKNSPTIKTPVPVKSISSNGKTANKARKLSYGASEKMIAAKKVSKSEEVKTKREKEV</sequence>
<organism evidence="4 5">
    <name type="scientific">Olea europaea subsp. europaea</name>
    <dbReference type="NCBI Taxonomy" id="158383"/>
    <lineage>
        <taxon>Eukaryota</taxon>
        <taxon>Viridiplantae</taxon>
        <taxon>Streptophyta</taxon>
        <taxon>Embryophyta</taxon>
        <taxon>Tracheophyta</taxon>
        <taxon>Spermatophyta</taxon>
        <taxon>Magnoliopsida</taxon>
        <taxon>eudicotyledons</taxon>
        <taxon>Gunneridae</taxon>
        <taxon>Pentapetalae</taxon>
        <taxon>asterids</taxon>
        <taxon>lamiids</taxon>
        <taxon>Lamiales</taxon>
        <taxon>Oleaceae</taxon>
        <taxon>Oleeae</taxon>
        <taxon>Olea</taxon>
    </lineage>
</organism>
<comment type="caution">
    <text evidence="4">The sequence shown here is derived from an EMBL/GenBank/DDBJ whole genome shotgun (WGS) entry which is preliminary data.</text>
</comment>
<dbReference type="GO" id="GO:0005516">
    <property type="term" value="F:calmodulin binding"/>
    <property type="evidence" value="ECO:0007669"/>
    <property type="project" value="UniProtKB-KW"/>
</dbReference>
<feature type="region of interest" description="Disordered" evidence="3">
    <location>
        <begin position="234"/>
        <end position="313"/>
    </location>
</feature>
<evidence type="ECO:0000256" key="1">
    <source>
        <dbReference type="ARBA" id="ARBA00022860"/>
    </source>
</evidence>
<dbReference type="PROSITE" id="PS50096">
    <property type="entry name" value="IQ"/>
    <property type="match status" value="1"/>
</dbReference>
<dbReference type="AlphaFoldDB" id="A0A8S0RRT2"/>
<dbReference type="EMBL" id="CACTIH010003685">
    <property type="protein sequence ID" value="CAA2982016.1"/>
    <property type="molecule type" value="Genomic_DNA"/>
</dbReference>
<proteinExistence type="inferred from homology"/>
<dbReference type="CDD" id="cd23767">
    <property type="entry name" value="IQCD"/>
    <property type="match status" value="1"/>
</dbReference>
<dbReference type="Gramene" id="OE9A064369T1">
    <property type="protein sequence ID" value="OE9A064369C1"/>
    <property type="gene ID" value="OE9A064369"/>
</dbReference>
<comment type="similarity">
    <text evidence="2">Belongs to the IQD family.</text>
</comment>
<feature type="compositionally biased region" description="Polar residues" evidence="3">
    <location>
        <begin position="237"/>
        <end position="263"/>
    </location>
</feature>
<feature type="compositionally biased region" description="Basic and acidic residues" evidence="3">
    <location>
        <begin position="300"/>
        <end position="313"/>
    </location>
</feature>
<evidence type="ECO:0000256" key="3">
    <source>
        <dbReference type="SAM" id="MobiDB-lite"/>
    </source>
</evidence>
<dbReference type="OrthoDB" id="1923765at2759"/>